<dbReference type="SMART" id="SM00060">
    <property type="entry name" value="FN3"/>
    <property type="match status" value="1"/>
</dbReference>
<comment type="caution">
    <text evidence="2">The sequence shown here is derived from an EMBL/GenBank/DDBJ whole genome shotgun (WGS) entry which is preliminary data.</text>
</comment>
<name>A0A829FAH7_ENTFC</name>
<dbReference type="InterPro" id="IPR013783">
    <property type="entry name" value="Ig-like_fold"/>
</dbReference>
<feature type="domain" description="Fibronectin type-III" evidence="1">
    <location>
        <begin position="2"/>
        <end position="99"/>
    </location>
</feature>
<organism evidence="2 3">
    <name type="scientific">Enterococcus faecium EnGen0192</name>
    <dbReference type="NCBI Taxonomy" id="1157487"/>
    <lineage>
        <taxon>Bacteria</taxon>
        <taxon>Bacillati</taxon>
        <taxon>Bacillota</taxon>
        <taxon>Bacilli</taxon>
        <taxon>Lactobacillales</taxon>
        <taxon>Enterococcaceae</taxon>
        <taxon>Enterococcus</taxon>
    </lineage>
</organism>
<evidence type="ECO:0000313" key="2">
    <source>
        <dbReference type="EMBL" id="EOM21721.1"/>
    </source>
</evidence>
<dbReference type="PROSITE" id="PS50853">
    <property type="entry name" value="FN3"/>
    <property type="match status" value="1"/>
</dbReference>
<sequence>MHPNAPQNVTGVLNDGSISLSWDAVPKAQAYVIHYSNANQSDPHDATMMGYSEKTSWTLAAEDVPTLEPGNKIYLYVQAYNVLGKGKDEIEKARYLHDGPFIGSAWSRSVVLIKK</sequence>
<gene>
    <name evidence="2" type="ORF">SSM_02188</name>
</gene>
<dbReference type="CDD" id="cd00063">
    <property type="entry name" value="FN3"/>
    <property type="match status" value="1"/>
</dbReference>
<dbReference type="Gene3D" id="2.60.40.10">
    <property type="entry name" value="Immunoglobulins"/>
    <property type="match status" value="1"/>
</dbReference>
<dbReference type="InterPro" id="IPR003961">
    <property type="entry name" value="FN3_dom"/>
</dbReference>
<dbReference type="AlphaFoldDB" id="A0A829FAH7"/>
<dbReference type="EMBL" id="AITY01000040">
    <property type="protein sequence ID" value="EOM21721.1"/>
    <property type="molecule type" value="Genomic_DNA"/>
</dbReference>
<dbReference type="Proteomes" id="UP000013897">
    <property type="component" value="Unassembled WGS sequence"/>
</dbReference>
<protein>
    <recommendedName>
        <fullName evidence="1">Fibronectin type-III domain-containing protein</fullName>
    </recommendedName>
</protein>
<evidence type="ECO:0000313" key="3">
    <source>
        <dbReference type="Proteomes" id="UP000013897"/>
    </source>
</evidence>
<reference evidence="2 3" key="1">
    <citation type="submission" date="2013-02" db="EMBL/GenBank/DDBJ databases">
        <title>The Genome Sequence of Enterococcus faecium HM1072.</title>
        <authorList>
            <consortium name="The Broad Institute Genome Sequencing Platform"/>
            <consortium name="The Broad Institute Genome Sequencing Center for Infectious Disease"/>
            <person name="Earl A.M."/>
            <person name="Gilmore M.S."/>
            <person name="Lebreton F."/>
            <person name="Courvalin P."/>
            <person name="Walker B."/>
            <person name="Young S.K."/>
            <person name="Zeng Q."/>
            <person name="Gargeya S."/>
            <person name="Fitzgerald M."/>
            <person name="Haas B."/>
            <person name="Abouelleil A."/>
            <person name="Alvarado L."/>
            <person name="Arachchi H.M."/>
            <person name="Berlin A.M."/>
            <person name="Chapman S.B."/>
            <person name="Dewar J."/>
            <person name="Goldberg J."/>
            <person name="Griggs A."/>
            <person name="Gujja S."/>
            <person name="Hansen M."/>
            <person name="Howarth C."/>
            <person name="Imamovic A."/>
            <person name="Larimer J."/>
            <person name="McCowan C."/>
            <person name="Murphy C."/>
            <person name="Neiman D."/>
            <person name="Pearson M."/>
            <person name="Priest M."/>
            <person name="Roberts A."/>
            <person name="Saif S."/>
            <person name="Shea T."/>
            <person name="Sisk P."/>
            <person name="Sykes S."/>
            <person name="Wortman J."/>
            <person name="Nusbaum C."/>
            <person name="Birren B."/>
        </authorList>
    </citation>
    <scope>NUCLEOTIDE SEQUENCE [LARGE SCALE GENOMIC DNA]</scope>
    <source>
        <strain evidence="2 3">HM1072</strain>
    </source>
</reference>
<proteinExistence type="predicted"/>
<accession>A0A829FAH7</accession>
<dbReference type="InterPro" id="IPR036116">
    <property type="entry name" value="FN3_sf"/>
</dbReference>
<evidence type="ECO:0000259" key="1">
    <source>
        <dbReference type="PROSITE" id="PS50853"/>
    </source>
</evidence>
<dbReference type="Pfam" id="PF00041">
    <property type="entry name" value="fn3"/>
    <property type="match status" value="1"/>
</dbReference>
<dbReference type="SUPFAM" id="SSF49265">
    <property type="entry name" value="Fibronectin type III"/>
    <property type="match status" value="1"/>
</dbReference>
<dbReference type="RefSeq" id="WP_002330995.1">
    <property type="nucleotide sequence ID" value="NZ_KB949527.1"/>
</dbReference>